<organism evidence="2 3">
    <name type="scientific">Aspergillus bertholletiae</name>
    <dbReference type="NCBI Taxonomy" id="1226010"/>
    <lineage>
        <taxon>Eukaryota</taxon>
        <taxon>Fungi</taxon>
        <taxon>Dikarya</taxon>
        <taxon>Ascomycota</taxon>
        <taxon>Pezizomycotina</taxon>
        <taxon>Eurotiomycetes</taxon>
        <taxon>Eurotiomycetidae</taxon>
        <taxon>Eurotiales</taxon>
        <taxon>Aspergillaceae</taxon>
        <taxon>Aspergillus</taxon>
        <taxon>Aspergillus subgen. Circumdati</taxon>
    </lineage>
</organism>
<feature type="coiled-coil region" evidence="1">
    <location>
        <begin position="44"/>
        <end position="81"/>
    </location>
</feature>
<dbReference type="EMBL" id="ML736153">
    <property type="protein sequence ID" value="KAE8383919.1"/>
    <property type="molecule type" value="Genomic_DNA"/>
</dbReference>
<sequence>MASIPEPQLRKREPLAGTRKVIFLSPAQLERKRANDRKAQIRIRQRTKEHIEHLEHQVAELKSQAEQYDDVVQKNAALRNEIRTLKYKLAMTRRGKTYSNPAPGGSYNTSSRPVLPSQFIESLIINPVSRITSALSTSSQVSVASDWRQYGSTRSESIGESLDAGYLNRVKPFMFEDQLQASDPAKVATPHTSFNPPNGHPHEPGFHLYSHLYLGGSPNLVRQEEYPHNTQHAVQCATSQRSMNVLTIPSERELLGYPVIHAAQQYQQGLEKSPRNDYSHDWRLTKCEPTLNRLPI</sequence>
<keyword evidence="1" id="KW-0175">Coiled coil</keyword>
<dbReference type="PANTHER" id="PTHR37012">
    <property type="entry name" value="B-ZIP TRANSCRIPTION FACTOR (EUROFUNG)-RELATED"/>
    <property type="match status" value="1"/>
</dbReference>
<evidence type="ECO:0000256" key="1">
    <source>
        <dbReference type="SAM" id="Coils"/>
    </source>
</evidence>
<evidence type="ECO:0000313" key="2">
    <source>
        <dbReference type="EMBL" id="KAE8383919.1"/>
    </source>
</evidence>
<accession>A0A5N7BQ60</accession>
<evidence type="ECO:0008006" key="4">
    <source>
        <dbReference type="Google" id="ProtNLM"/>
    </source>
</evidence>
<name>A0A5N7BQ60_9EURO</name>
<keyword evidence="3" id="KW-1185">Reference proteome</keyword>
<proteinExistence type="predicted"/>
<gene>
    <name evidence="2" type="ORF">BDV26DRAFT_277125</name>
</gene>
<dbReference type="Proteomes" id="UP000326198">
    <property type="component" value="Unassembled WGS sequence"/>
</dbReference>
<dbReference type="AlphaFoldDB" id="A0A5N7BQ60"/>
<dbReference type="Gene3D" id="1.20.5.170">
    <property type="match status" value="1"/>
</dbReference>
<dbReference type="PANTHER" id="PTHR37012:SF2">
    <property type="entry name" value="BZIP DOMAIN-CONTAINING PROTEIN-RELATED"/>
    <property type="match status" value="1"/>
</dbReference>
<reference evidence="2 3" key="1">
    <citation type="submission" date="2019-04" db="EMBL/GenBank/DDBJ databases">
        <title>Friends and foes A comparative genomics studyof 23 Aspergillus species from section Flavi.</title>
        <authorList>
            <consortium name="DOE Joint Genome Institute"/>
            <person name="Kjaerbolling I."/>
            <person name="Vesth T."/>
            <person name="Frisvad J.C."/>
            <person name="Nybo J.L."/>
            <person name="Theobald S."/>
            <person name="Kildgaard S."/>
            <person name="Isbrandt T."/>
            <person name="Kuo A."/>
            <person name="Sato A."/>
            <person name="Lyhne E.K."/>
            <person name="Kogle M.E."/>
            <person name="Wiebenga A."/>
            <person name="Kun R.S."/>
            <person name="Lubbers R.J."/>
            <person name="Makela M.R."/>
            <person name="Barry K."/>
            <person name="Chovatia M."/>
            <person name="Clum A."/>
            <person name="Daum C."/>
            <person name="Haridas S."/>
            <person name="He G."/>
            <person name="LaButti K."/>
            <person name="Lipzen A."/>
            <person name="Mondo S."/>
            <person name="Riley R."/>
            <person name="Salamov A."/>
            <person name="Simmons B.A."/>
            <person name="Magnuson J.K."/>
            <person name="Henrissat B."/>
            <person name="Mortensen U.H."/>
            <person name="Larsen T.O."/>
            <person name="Devries R.P."/>
            <person name="Grigoriev I.V."/>
            <person name="Machida M."/>
            <person name="Baker S.E."/>
            <person name="Andersen M.R."/>
        </authorList>
    </citation>
    <scope>NUCLEOTIDE SEQUENCE [LARGE SCALE GENOMIC DNA]</scope>
    <source>
        <strain evidence="2 3">IBT 29228</strain>
    </source>
</reference>
<dbReference type="CDD" id="cd14688">
    <property type="entry name" value="bZIP_YAP"/>
    <property type="match status" value="1"/>
</dbReference>
<dbReference type="OrthoDB" id="3535998at2759"/>
<evidence type="ECO:0000313" key="3">
    <source>
        <dbReference type="Proteomes" id="UP000326198"/>
    </source>
</evidence>
<dbReference type="GO" id="GO:0003700">
    <property type="term" value="F:DNA-binding transcription factor activity"/>
    <property type="evidence" value="ECO:0007669"/>
    <property type="project" value="InterPro"/>
</dbReference>
<protein>
    <recommendedName>
        <fullName evidence="4">BZIP domain-containing protein</fullName>
    </recommendedName>
</protein>
<dbReference type="InterPro" id="IPR046347">
    <property type="entry name" value="bZIP_sf"/>
</dbReference>
<dbReference type="SUPFAM" id="SSF57959">
    <property type="entry name" value="Leucine zipper domain"/>
    <property type="match status" value="1"/>
</dbReference>